<comment type="caution">
    <text evidence="1">The sequence shown here is derived from an EMBL/GenBank/DDBJ whole genome shotgun (WGS) entry which is preliminary data.</text>
</comment>
<reference evidence="1 2" key="1">
    <citation type="submission" date="2006-05" db="EMBL/GenBank/DDBJ databases">
        <authorList>
            <person name="King G."/>
            <person name="Ferriera S."/>
            <person name="Johnson J."/>
            <person name="Kravitz S."/>
            <person name="Beeson K."/>
            <person name="Sutton G."/>
            <person name="Rogers Y.-H."/>
            <person name="Friedman R."/>
            <person name="Frazier M."/>
            <person name="Venter J.C."/>
        </authorList>
    </citation>
    <scope>NUCLEOTIDE SEQUENCE [LARGE SCALE GENOMIC DNA]</scope>
    <source>
        <strain evidence="2">ATCC 25650 / DSM 13394 / JCM 20685 / NBRC 16684 / NCIMB 2208 / IAM 12614 / B1</strain>
    </source>
</reference>
<dbReference type="AlphaFoldDB" id="A0P036"/>
<protein>
    <submittedName>
        <fullName evidence="1">Uncharacterized protein</fullName>
    </submittedName>
</protein>
<accession>A0P036</accession>
<organism evidence="1 2">
    <name type="scientific">Roseibium aggregatum (strain ATCC 25650 / DSM 13394 / JCM 20685 / NBRC 16684 / NCIMB 2208 / IAM 12614 / B1)</name>
    <name type="common">Stappia aggregata</name>
    <dbReference type="NCBI Taxonomy" id="384765"/>
    <lineage>
        <taxon>Bacteria</taxon>
        <taxon>Pseudomonadati</taxon>
        <taxon>Pseudomonadota</taxon>
        <taxon>Alphaproteobacteria</taxon>
        <taxon>Hyphomicrobiales</taxon>
        <taxon>Stappiaceae</taxon>
        <taxon>Roseibium</taxon>
    </lineage>
</organism>
<dbReference type="EMBL" id="AAUW01000019">
    <property type="protein sequence ID" value="EAV41753.1"/>
    <property type="molecule type" value="Genomic_DNA"/>
</dbReference>
<evidence type="ECO:0000313" key="1">
    <source>
        <dbReference type="EMBL" id="EAV41753.1"/>
    </source>
</evidence>
<dbReference type="Proteomes" id="UP000004848">
    <property type="component" value="Unassembled WGS sequence"/>
</dbReference>
<name>A0P036_ROSAI</name>
<proteinExistence type="predicted"/>
<gene>
    <name evidence="1" type="ORF">SIAM614_26501</name>
</gene>
<evidence type="ECO:0000313" key="2">
    <source>
        <dbReference type="Proteomes" id="UP000004848"/>
    </source>
</evidence>
<sequence>MPIGGKFGRLPAFVKIGWHIDRVRMPVRNRGVAL</sequence>